<evidence type="ECO:0000256" key="1">
    <source>
        <dbReference type="ARBA" id="ARBA00007689"/>
    </source>
</evidence>
<name>A0A1G8RWU8_9GAMM</name>
<proteinExistence type="inferred from homology"/>
<dbReference type="Pfam" id="PF03795">
    <property type="entry name" value="YCII"/>
    <property type="match status" value="1"/>
</dbReference>
<evidence type="ECO:0000313" key="4">
    <source>
        <dbReference type="Proteomes" id="UP000199527"/>
    </source>
</evidence>
<evidence type="ECO:0000313" key="3">
    <source>
        <dbReference type="EMBL" id="SDJ21396.1"/>
    </source>
</evidence>
<accession>A0A1G8RWU8</accession>
<dbReference type="InterPro" id="IPR011008">
    <property type="entry name" value="Dimeric_a/b-barrel"/>
</dbReference>
<gene>
    <name evidence="3" type="ORF">SAMN04488540_1066</name>
</gene>
<comment type="similarity">
    <text evidence="1">Belongs to the YciI family.</text>
</comment>
<sequence length="103" mass="11402">MEQFLCRLSPTRDDMLAQGPTPQESAAIDAHFRYLAELTEQGSVLMAGRTLVTDERAQGLVILKVTNEAQARALMLADPAVSEAVMRMELLPFRVALWSEQSP</sequence>
<dbReference type="InterPro" id="IPR005545">
    <property type="entry name" value="YCII"/>
</dbReference>
<dbReference type="SUPFAM" id="SSF54909">
    <property type="entry name" value="Dimeric alpha+beta barrel"/>
    <property type="match status" value="1"/>
</dbReference>
<evidence type="ECO:0000259" key="2">
    <source>
        <dbReference type="Pfam" id="PF03795"/>
    </source>
</evidence>
<dbReference type="OrthoDB" id="8589613at2"/>
<dbReference type="RefSeq" id="WP_090364872.1">
    <property type="nucleotide sequence ID" value="NZ_FNEM01000006.1"/>
</dbReference>
<organism evidence="3 4">
    <name type="scientific">Ferrimonas sediminum</name>
    <dbReference type="NCBI Taxonomy" id="718193"/>
    <lineage>
        <taxon>Bacteria</taxon>
        <taxon>Pseudomonadati</taxon>
        <taxon>Pseudomonadota</taxon>
        <taxon>Gammaproteobacteria</taxon>
        <taxon>Alteromonadales</taxon>
        <taxon>Ferrimonadaceae</taxon>
        <taxon>Ferrimonas</taxon>
    </lineage>
</organism>
<dbReference type="Gene3D" id="3.30.70.1060">
    <property type="entry name" value="Dimeric alpha+beta barrel"/>
    <property type="match status" value="1"/>
</dbReference>
<dbReference type="EMBL" id="FNEM01000006">
    <property type="protein sequence ID" value="SDJ21396.1"/>
    <property type="molecule type" value="Genomic_DNA"/>
</dbReference>
<dbReference type="Proteomes" id="UP000199527">
    <property type="component" value="Unassembled WGS sequence"/>
</dbReference>
<protein>
    <submittedName>
        <fullName evidence="3">Uncharacterized conserved protein YciI, contains a putative active-site phosphohistidine</fullName>
    </submittedName>
</protein>
<dbReference type="AlphaFoldDB" id="A0A1G8RWU8"/>
<reference evidence="4" key="1">
    <citation type="submission" date="2016-10" db="EMBL/GenBank/DDBJ databases">
        <authorList>
            <person name="Varghese N."/>
            <person name="Submissions S."/>
        </authorList>
    </citation>
    <scope>NUCLEOTIDE SEQUENCE [LARGE SCALE GENOMIC DNA]</scope>
    <source>
        <strain evidence="4">DSM 23317</strain>
    </source>
</reference>
<feature type="domain" description="YCII-related" evidence="2">
    <location>
        <begin position="7"/>
        <end position="93"/>
    </location>
</feature>
<keyword evidence="4" id="KW-1185">Reference proteome</keyword>